<dbReference type="EMBL" id="CP046457">
    <property type="protein sequence ID" value="QGU00177.1"/>
    <property type="molecule type" value="Genomic_DNA"/>
</dbReference>
<dbReference type="Proteomes" id="UP000426444">
    <property type="component" value="Chromosome"/>
</dbReference>
<feature type="transmembrane region" description="Helical" evidence="1">
    <location>
        <begin position="12"/>
        <end position="31"/>
    </location>
</feature>
<keyword evidence="4" id="KW-1185">Reference proteome</keyword>
<keyword evidence="1" id="KW-1133">Transmembrane helix</keyword>
<proteinExistence type="predicted"/>
<dbReference type="AlphaFoldDB" id="A0A6I6DGF0"/>
<dbReference type="InterPro" id="IPR008258">
    <property type="entry name" value="Transglycosylase_SLT_dom_1"/>
</dbReference>
<gene>
    <name evidence="3" type="ORF">SYNTR_1583</name>
</gene>
<evidence type="ECO:0000313" key="3">
    <source>
        <dbReference type="EMBL" id="QGU00177.1"/>
    </source>
</evidence>
<feature type="domain" description="Transglycosylase SLT" evidence="2">
    <location>
        <begin position="42"/>
        <end position="153"/>
    </location>
</feature>
<dbReference type="PANTHER" id="PTHR37423">
    <property type="entry name" value="SOLUBLE LYTIC MUREIN TRANSGLYCOSYLASE-RELATED"/>
    <property type="match status" value="1"/>
</dbReference>
<sequence>MSRFRKPRASIFIWLFILIFLFIIITFPRWITVFYPQPHKDLIFSSAYEYQIDPYLIFSIIRAESKFQTTAESPVGAKGLMQIMPDTALWIAEQRGVEDFQIDELHKPEINIDFGCWYLASLKKEFDGQLPIVIAAYNAGRGKVVNWIEVGQWDGTEDNVEQIPFSETRKYVKNVLKNYQAYHAIYNS</sequence>
<accession>A0A6I6DGF0</accession>
<dbReference type="PANTHER" id="PTHR37423:SF5">
    <property type="entry name" value="SOLUBLE LYTIC MUREIN TRANSGLYCOSYLASE"/>
    <property type="match status" value="1"/>
</dbReference>
<name>A0A6I6DGF0_9FIRM</name>
<keyword evidence="1" id="KW-0472">Membrane</keyword>
<dbReference type="OrthoDB" id="9815002at2"/>
<evidence type="ECO:0000313" key="4">
    <source>
        <dbReference type="Proteomes" id="UP000426444"/>
    </source>
</evidence>
<keyword evidence="1" id="KW-0812">Transmembrane</keyword>
<protein>
    <submittedName>
        <fullName evidence="3">Soluble lytic murein transglycosylase</fullName>
    </submittedName>
</protein>
<organism evidence="3 4">
    <name type="scientific">Candidatus Syntrophocurvum alkaliphilum</name>
    <dbReference type="NCBI Taxonomy" id="2293317"/>
    <lineage>
        <taxon>Bacteria</taxon>
        <taxon>Bacillati</taxon>
        <taxon>Bacillota</taxon>
        <taxon>Clostridia</taxon>
        <taxon>Eubacteriales</taxon>
        <taxon>Syntrophomonadaceae</taxon>
        <taxon>Candidatus Syntrophocurvum</taxon>
    </lineage>
</organism>
<evidence type="ECO:0000259" key="2">
    <source>
        <dbReference type="Pfam" id="PF01464"/>
    </source>
</evidence>
<dbReference type="RefSeq" id="WP_156203990.1">
    <property type="nucleotide sequence ID" value="NZ_CP046457.1"/>
</dbReference>
<dbReference type="CDD" id="cd16896">
    <property type="entry name" value="LT_Slt70-like"/>
    <property type="match status" value="1"/>
</dbReference>
<dbReference type="SUPFAM" id="SSF53955">
    <property type="entry name" value="Lysozyme-like"/>
    <property type="match status" value="1"/>
</dbReference>
<evidence type="ECO:0000256" key="1">
    <source>
        <dbReference type="SAM" id="Phobius"/>
    </source>
</evidence>
<dbReference type="InterPro" id="IPR023346">
    <property type="entry name" value="Lysozyme-like_dom_sf"/>
</dbReference>
<reference evidence="4" key="1">
    <citation type="journal article" date="2019" name="Microbiology">
        <title>Complete Genome Sequence of an Uncultured Bacterium of the Candidate Phylum Bipolaricaulota.</title>
        <authorList>
            <person name="Kadnikov V.V."/>
            <person name="Mardanov A.V."/>
            <person name="Beletsky A.V."/>
            <person name="Frank Y.A."/>
            <person name="Karnachuk O.V."/>
            <person name="Ravin N.V."/>
        </authorList>
    </citation>
    <scope>NUCLEOTIDE SEQUENCE [LARGE SCALE GENOMIC DNA]</scope>
</reference>
<dbReference type="Pfam" id="PF01464">
    <property type="entry name" value="SLT"/>
    <property type="match status" value="1"/>
</dbReference>
<dbReference type="Gene3D" id="1.10.530.10">
    <property type="match status" value="1"/>
</dbReference>
<dbReference type="KEGG" id="salq:SYNTR_1583"/>